<dbReference type="EMBL" id="JAVDVX010000003">
    <property type="protein sequence ID" value="MDR7090262.1"/>
    <property type="molecule type" value="Genomic_DNA"/>
</dbReference>
<evidence type="ECO:0000256" key="2">
    <source>
        <dbReference type="ARBA" id="ARBA00012000"/>
    </source>
</evidence>
<keyword evidence="4" id="KW-0234">DNA repair</keyword>
<dbReference type="Gene3D" id="1.10.340.30">
    <property type="entry name" value="Hypothetical protein, domain 2"/>
    <property type="match status" value="1"/>
</dbReference>
<feature type="domain" description="DNA-3-methyladenine glycosylase AlkA N-terminal" evidence="6">
    <location>
        <begin position="8"/>
        <end position="128"/>
    </location>
</feature>
<sequence>MPTIIETCIALPHNFRLTDFLAFHQRDAQMLAEVVNEQQLKKGIVWQAMPACITFRFVKKHVEVQLHLDSGRKKMDAEKTQARLHQHAQHMLGLNQTISDFENYAADHPQVKHLIDRQSGLRVPQAATTFEALTWAIIGQQISVNAAVSVRRKFIQQTGVRHSSGIWCYPSATQIAALLEDDLRSLGFSHSKARTVIELSKNIHNGDLPLEDWLNDCLQGKPLAAQLIYDALIKVPGIGPWTANYALLRGFGWLDGSLHGDVAVRSNLQLLLNTAEKPDEKTTQSWLATFSPWRALIAAHLWKMQKVEGF</sequence>
<proteinExistence type="predicted"/>
<dbReference type="InterPro" id="IPR010316">
    <property type="entry name" value="AlkA_N"/>
</dbReference>
<reference evidence="7 8" key="1">
    <citation type="submission" date="2023-07" db="EMBL/GenBank/DDBJ databases">
        <title>Sorghum-associated microbial communities from plants grown in Nebraska, USA.</title>
        <authorList>
            <person name="Schachtman D."/>
        </authorList>
    </citation>
    <scope>NUCLEOTIDE SEQUENCE [LARGE SCALE GENOMIC DNA]</scope>
    <source>
        <strain evidence="7 8">BE190</strain>
    </source>
</reference>
<evidence type="ECO:0000256" key="1">
    <source>
        <dbReference type="ARBA" id="ARBA00000086"/>
    </source>
</evidence>
<dbReference type="SMART" id="SM01009">
    <property type="entry name" value="AlkA_N"/>
    <property type="match status" value="1"/>
</dbReference>
<dbReference type="CDD" id="cd00056">
    <property type="entry name" value="ENDO3c"/>
    <property type="match status" value="1"/>
</dbReference>
<evidence type="ECO:0000313" key="7">
    <source>
        <dbReference type="EMBL" id="MDR7090262.1"/>
    </source>
</evidence>
<accession>A0ABU1UYT2</accession>
<dbReference type="GO" id="GO:0003905">
    <property type="term" value="F:alkylbase DNA N-glycosylase activity"/>
    <property type="evidence" value="ECO:0007669"/>
    <property type="project" value="UniProtKB-EC"/>
</dbReference>
<dbReference type="InterPro" id="IPR003265">
    <property type="entry name" value="HhH-GPD_domain"/>
</dbReference>
<dbReference type="InterPro" id="IPR011257">
    <property type="entry name" value="DNA_glycosylase"/>
</dbReference>
<dbReference type="Pfam" id="PF00730">
    <property type="entry name" value="HhH-GPD"/>
    <property type="match status" value="1"/>
</dbReference>
<dbReference type="EC" id="3.2.2.21" evidence="2"/>
<name>A0ABU1UYT2_9GAMM</name>
<evidence type="ECO:0000259" key="6">
    <source>
        <dbReference type="SMART" id="SM01009"/>
    </source>
</evidence>
<keyword evidence="7" id="KW-0326">Glycosidase</keyword>
<dbReference type="RefSeq" id="WP_310072446.1">
    <property type="nucleotide sequence ID" value="NZ_JAVDVX010000003.1"/>
</dbReference>
<evidence type="ECO:0000259" key="5">
    <source>
        <dbReference type="SMART" id="SM00478"/>
    </source>
</evidence>
<organism evidence="7 8">
    <name type="scientific">Cellvibrio fibrivorans</name>
    <dbReference type="NCBI Taxonomy" id="126350"/>
    <lineage>
        <taxon>Bacteria</taxon>
        <taxon>Pseudomonadati</taxon>
        <taxon>Pseudomonadota</taxon>
        <taxon>Gammaproteobacteria</taxon>
        <taxon>Cellvibrionales</taxon>
        <taxon>Cellvibrionaceae</taxon>
        <taxon>Cellvibrio</taxon>
    </lineage>
</organism>
<evidence type="ECO:0000256" key="4">
    <source>
        <dbReference type="ARBA" id="ARBA00023204"/>
    </source>
</evidence>
<dbReference type="Gene3D" id="1.10.1670.40">
    <property type="match status" value="1"/>
</dbReference>
<comment type="caution">
    <text evidence="7">The sequence shown here is derived from an EMBL/GenBank/DDBJ whole genome shotgun (WGS) entry which is preliminary data.</text>
</comment>
<dbReference type="SUPFAM" id="SSF48150">
    <property type="entry name" value="DNA-glycosylase"/>
    <property type="match status" value="1"/>
</dbReference>
<dbReference type="PANTHER" id="PTHR43003">
    <property type="entry name" value="DNA-3-METHYLADENINE GLYCOSYLASE"/>
    <property type="match status" value="1"/>
</dbReference>
<dbReference type="Proteomes" id="UP001253595">
    <property type="component" value="Unassembled WGS sequence"/>
</dbReference>
<dbReference type="InterPro" id="IPR051912">
    <property type="entry name" value="Alkylbase_DNA_Glycosylase/TA"/>
</dbReference>
<evidence type="ECO:0000256" key="3">
    <source>
        <dbReference type="ARBA" id="ARBA00022763"/>
    </source>
</evidence>
<evidence type="ECO:0000313" key="8">
    <source>
        <dbReference type="Proteomes" id="UP001253595"/>
    </source>
</evidence>
<dbReference type="SMART" id="SM00478">
    <property type="entry name" value="ENDO3c"/>
    <property type="match status" value="1"/>
</dbReference>
<gene>
    <name evidence="7" type="ORF">J2X05_002284</name>
</gene>
<keyword evidence="8" id="KW-1185">Reference proteome</keyword>
<protein>
    <recommendedName>
        <fullName evidence="2">DNA-3-methyladenine glycosylase II</fullName>
        <ecNumber evidence="2">3.2.2.21</ecNumber>
    </recommendedName>
</protein>
<keyword evidence="7" id="KW-0378">Hydrolase</keyword>
<keyword evidence="3" id="KW-0227">DNA damage</keyword>
<feature type="domain" description="HhH-GPD" evidence="5">
    <location>
        <begin position="138"/>
        <end position="306"/>
    </location>
</feature>
<comment type="catalytic activity">
    <reaction evidence="1">
        <text>Hydrolysis of alkylated DNA, releasing 3-methyladenine, 3-methylguanine, 7-methylguanine and 7-methyladenine.</text>
        <dbReference type="EC" id="3.2.2.21"/>
    </reaction>
</comment>
<dbReference type="PANTHER" id="PTHR43003:SF13">
    <property type="entry name" value="DNA-3-METHYLADENINE GLYCOSYLASE 2"/>
    <property type="match status" value="1"/>
</dbReference>